<keyword evidence="3" id="KW-0472">Membrane</keyword>
<keyword evidence="1 5" id="KW-0808">Transferase</keyword>
<evidence type="ECO:0000259" key="4">
    <source>
        <dbReference type="PROSITE" id="PS50109"/>
    </source>
</evidence>
<feature type="transmembrane region" description="Helical" evidence="3">
    <location>
        <begin position="83"/>
        <end position="101"/>
    </location>
</feature>
<feature type="transmembrane region" description="Helical" evidence="3">
    <location>
        <begin position="241"/>
        <end position="260"/>
    </location>
</feature>
<dbReference type="InterPro" id="IPR010559">
    <property type="entry name" value="Sig_transdc_His_kin_internal"/>
</dbReference>
<feature type="transmembrane region" description="Helical" evidence="3">
    <location>
        <begin position="53"/>
        <end position="76"/>
    </location>
</feature>
<dbReference type="GO" id="GO:0000155">
    <property type="term" value="F:phosphorelay sensor kinase activity"/>
    <property type="evidence" value="ECO:0007669"/>
    <property type="project" value="InterPro"/>
</dbReference>
<dbReference type="Gene3D" id="3.40.50.2300">
    <property type="match status" value="1"/>
</dbReference>
<keyword evidence="6" id="KW-1185">Reference proteome</keyword>
<keyword evidence="3" id="KW-0812">Transmembrane</keyword>
<feature type="transmembrane region" description="Helical" evidence="3">
    <location>
        <begin position="176"/>
        <end position="196"/>
    </location>
</feature>
<evidence type="ECO:0000313" key="5">
    <source>
        <dbReference type="EMBL" id="MBU9737471.1"/>
    </source>
</evidence>
<dbReference type="PANTHER" id="PTHR34220">
    <property type="entry name" value="SENSOR HISTIDINE KINASE YPDA"/>
    <property type="match status" value="1"/>
</dbReference>
<evidence type="ECO:0000256" key="1">
    <source>
        <dbReference type="ARBA" id="ARBA00022777"/>
    </source>
</evidence>
<dbReference type="EMBL" id="JAHQCW010000021">
    <property type="protein sequence ID" value="MBU9737471.1"/>
    <property type="molecule type" value="Genomic_DNA"/>
</dbReference>
<dbReference type="Pfam" id="PF06580">
    <property type="entry name" value="His_kinase"/>
    <property type="match status" value="1"/>
</dbReference>
<protein>
    <submittedName>
        <fullName evidence="5">Histidine kinase</fullName>
    </submittedName>
</protein>
<comment type="caution">
    <text evidence="5">The sequence shown here is derived from an EMBL/GenBank/DDBJ whole genome shotgun (WGS) entry which is preliminary data.</text>
</comment>
<dbReference type="InterPro" id="IPR050640">
    <property type="entry name" value="Bact_2-comp_sensor_kinase"/>
</dbReference>
<dbReference type="SUPFAM" id="SSF52172">
    <property type="entry name" value="CheY-like"/>
    <property type="match status" value="1"/>
</dbReference>
<organism evidence="5 6">
    <name type="scientific">Diplocloster agilis</name>
    <dbReference type="NCBI Taxonomy" id="2850323"/>
    <lineage>
        <taxon>Bacteria</taxon>
        <taxon>Bacillati</taxon>
        <taxon>Bacillota</taxon>
        <taxon>Clostridia</taxon>
        <taxon>Lachnospirales</taxon>
        <taxon>Lachnospiraceae</taxon>
        <taxon>Diplocloster</taxon>
    </lineage>
</organism>
<dbReference type="RefSeq" id="WP_238721997.1">
    <property type="nucleotide sequence ID" value="NZ_JAHQCW010000021.1"/>
</dbReference>
<feature type="transmembrane region" description="Helical" evidence="3">
    <location>
        <begin position="12"/>
        <end position="33"/>
    </location>
</feature>
<dbReference type="InterPro" id="IPR005467">
    <property type="entry name" value="His_kinase_dom"/>
</dbReference>
<dbReference type="InterPro" id="IPR003594">
    <property type="entry name" value="HATPase_dom"/>
</dbReference>
<keyword evidence="2" id="KW-0902">Two-component regulatory system</keyword>
<feature type="transmembrane region" description="Helical" evidence="3">
    <location>
        <begin position="150"/>
        <end position="170"/>
    </location>
</feature>
<dbReference type="GO" id="GO:0016020">
    <property type="term" value="C:membrane"/>
    <property type="evidence" value="ECO:0007669"/>
    <property type="project" value="InterPro"/>
</dbReference>
<reference evidence="5" key="1">
    <citation type="submission" date="2021-06" db="EMBL/GenBank/DDBJ databases">
        <title>Description of novel taxa of the family Lachnospiraceae.</title>
        <authorList>
            <person name="Chaplin A.V."/>
            <person name="Sokolova S.R."/>
            <person name="Pikina A.P."/>
            <person name="Korzhanova M."/>
            <person name="Belova V."/>
            <person name="Korostin D."/>
            <person name="Efimov B.A."/>
        </authorList>
    </citation>
    <scope>NUCLEOTIDE SEQUENCE</scope>
    <source>
        <strain evidence="5">ASD5720</strain>
    </source>
</reference>
<name>A0A949K071_9FIRM</name>
<sequence>MGRKTANYLETLIAAVASALLIIFIVLCQTKRFHETLYIYSNFLSTQHIFLVTIKRVIMAVSLYAFGLSCIFLFFISYEEADFLSYSKIFWYAAGLVISIWDYELVFYVSTAHAVIWRVSQGLCLLLLLNSLNQALLNQFWFRRFKRFRIINEAAGAGYLLLLLPFNFLYPGTRLTGMLCILEIVFMIIAALLYMIKKETKTDFVNYILLNFYIIPSILLVVCSRYKYLTLSAGYDIYTEILPAAVLIYVVCQFLCFFQYHRTGYLAGGEVNRKLMEITKHKDNMTQLIINNCLNPVNNLSCYQQTLAQEVWPAASEKEKFILERMLREINKMQDYLYNLRNYHYLSAQVPYANKINANLISVFHAAISLVQKQSGARNIKTDWGDITENDYVTGDPYLLIQANQTFLLAFCGILETEKIEVIFRKSKKGDIFIELSGDLDQSNKKAAKKMKRILASPRDTQLLMNDEEIGLILAKNHIRSHTNSFTAHIRPNGSSVRFAIHYKLEGCGNPMIEREAENQTGSEDTDNRKKIILISTDVEQIERIRSYLMFEDYVLKCFYTEKEALNCIKNSGNIGVVIIGTIFISAHVNQFCEAIREKYSLEQLPILIICRDKYKYVDQELLCSVNDIMTEPFVQADLLQKIQSLILLHTSIQEKTRAKLDFLQAQMDPHFIFNTLSTIMPLCLRQPLQAYEMLSNFSEYLRGRLYTEDLQNGIPLYKEIDLVEAYLAIEKVRFADMIQYAIDMEANENNLILPLLIEPIVENCVKHGITGIKKLNIEIRIRETDRYLSVCIKDDGKGMDEERLEEILHSEKQTGSSIGISNVKKRLSIYYNQQLIITSSPNNGTEVQFAIPKGGHPI</sequence>
<keyword evidence="3" id="KW-1133">Transmembrane helix</keyword>
<dbReference type="InterPro" id="IPR036890">
    <property type="entry name" value="HATPase_C_sf"/>
</dbReference>
<dbReference type="Pfam" id="PF02518">
    <property type="entry name" value="HATPase_c"/>
    <property type="match status" value="1"/>
</dbReference>
<evidence type="ECO:0000256" key="2">
    <source>
        <dbReference type="ARBA" id="ARBA00023012"/>
    </source>
</evidence>
<proteinExistence type="predicted"/>
<evidence type="ECO:0000313" key="6">
    <source>
        <dbReference type="Proteomes" id="UP000712157"/>
    </source>
</evidence>
<evidence type="ECO:0000256" key="3">
    <source>
        <dbReference type="SAM" id="Phobius"/>
    </source>
</evidence>
<accession>A0A949K071</accession>
<dbReference type="AlphaFoldDB" id="A0A949K071"/>
<dbReference type="Gene3D" id="3.30.565.10">
    <property type="entry name" value="Histidine kinase-like ATPase, C-terminal domain"/>
    <property type="match status" value="1"/>
</dbReference>
<dbReference type="PANTHER" id="PTHR34220:SF7">
    <property type="entry name" value="SENSOR HISTIDINE KINASE YPDA"/>
    <property type="match status" value="1"/>
</dbReference>
<keyword evidence="1 5" id="KW-0418">Kinase</keyword>
<dbReference type="PROSITE" id="PS50109">
    <property type="entry name" value="HIS_KIN"/>
    <property type="match status" value="1"/>
</dbReference>
<dbReference type="InterPro" id="IPR011006">
    <property type="entry name" value="CheY-like_superfamily"/>
</dbReference>
<dbReference type="SUPFAM" id="SSF55874">
    <property type="entry name" value="ATPase domain of HSP90 chaperone/DNA topoisomerase II/histidine kinase"/>
    <property type="match status" value="1"/>
</dbReference>
<gene>
    <name evidence="5" type="ORF">KTH89_13055</name>
</gene>
<feature type="transmembrane region" description="Helical" evidence="3">
    <location>
        <begin position="208"/>
        <end position="229"/>
    </location>
</feature>
<dbReference type="Proteomes" id="UP000712157">
    <property type="component" value="Unassembled WGS sequence"/>
</dbReference>
<feature type="domain" description="Histidine kinase" evidence="4">
    <location>
        <begin position="754"/>
        <end position="856"/>
    </location>
</feature>
<dbReference type="SMART" id="SM00387">
    <property type="entry name" value="HATPase_c"/>
    <property type="match status" value="1"/>
</dbReference>